<evidence type="ECO:0000256" key="8">
    <source>
        <dbReference type="PROSITE-ProRule" id="PRU00071"/>
    </source>
</evidence>
<evidence type="ECO:0000256" key="6">
    <source>
        <dbReference type="ARBA" id="ARBA00023163"/>
    </source>
</evidence>
<keyword evidence="3 9" id="KW-0862">Zinc</keyword>
<evidence type="ECO:0000259" key="10">
    <source>
        <dbReference type="PROSITE" id="PS50884"/>
    </source>
</evidence>
<keyword evidence="12" id="KW-1185">Reference proteome</keyword>
<protein>
    <recommendedName>
        <fullName evidence="9">Dof zinc finger protein</fullName>
    </recommendedName>
</protein>
<dbReference type="PANTHER" id="PTHR31992:SF159">
    <property type="entry name" value="DOF ZINC FINGER PROTEIN"/>
    <property type="match status" value="1"/>
</dbReference>
<dbReference type="Pfam" id="PF02701">
    <property type="entry name" value="Zn_ribbon_Dof"/>
    <property type="match status" value="1"/>
</dbReference>
<evidence type="ECO:0000256" key="5">
    <source>
        <dbReference type="ARBA" id="ARBA00023125"/>
    </source>
</evidence>
<comment type="function">
    <text evidence="9">Transcription factor that binds specifically to a 5'-AA[AG]G-3' consensus core sequence.</text>
</comment>
<evidence type="ECO:0000256" key="9">
    <source>
        <dbReference type="RuleBase" id="RU369094"/>
    </source>
</evidence>
<dbReference type="PROSITE" id="PS01361">
    <property type="entry name" value="ZF_DOF_1"/>
    <property type="match status" value="1"/>
</dbReference>
<dbReference type="EMBL" id="KI393888">
    <property type="protein sequence ID" value="ERN06694.1"/>
    <property type="molecule type" value="Genomic_DNA"/>
</dbReference>
<dbReference type="KEGG" id="atr:18434895"/>
<keyword evidence="7 8" id="KW-0539">Nucleus</keyword>
<keyword evidence="2 8" id="KW-0863">Zinc-finger</keyword>
<dbReference type="Gramene" id="ERN06694">
    <property type="protein sequence ID" value="ERN06694"/>
    <property type="gene ID" value="AMTR_s00058p00210070"/>
</dbReference>
<dbReference type="AlphaFoldDB" id="W1PG94"/>
<dbReference type="InterPro" id="IPR003851">
    <property type="entry name" value="Znf_Dof"/>
</dbReference>
<dbReference type="GO" id="GO:0003700">
    <property type="term" value="F:DNA-binding transcription factor activity"/>
    <property type="evidence" value="ECO:0007669"/>
    <property type="project" value="UniProtKB-UniRule"/>
</dbReference>
<keyword evidence="1 9" id="KW-0479">Metal-binding</keyword>
<evidence type="ECO:0000256" key="7">
    <source>
        <dbReference type="ARBA" id="ARBA00023242"/>
    </source>
</evidence>
<evidence type="ECO:0000313" key="11">
    <source>
        <dbReference type="EMBL" id="ERN06694.1"/>
    </source>
</evidence>
<dbReference type="OrthoDB" id="1927254at2759"/>
<dbReference type="GO" id="GO:0008270">
    <property type="term" value="F:zinc ion binding"/>
    <property type="evidence" value="ECO:0007669"/>
    <property type="project" value="UniProtKB-KW"/>
</dbReference>
<dbReference type="GO" id="GO:0005634">
    <property type="term" value="C:nucleus"/>
    <property type="evidence" value="ECO:0007669"/>
    <property type="project" value="UniProtKB-SubCell"/>
</dbReference>
<dbReference type="InterPro" id="IPR045174">
    <property type="entry name" value="Dof"/>
</dbReference>
<evidence type="ECO:0000256" key="2">
    <source>
        <dbReference type="ARBA" id="ARBA00022771"/>
    </source>
</evidence>
<keyword evidence="4 9" id="KW-0805">Transcription regulation</keyword>
<keyword evidence="6 9" id="KW-0804">Transcription</keyword>
<sequence length="264" mass="29055">MISCSRPPLERRLRPQPEQALKCPRCDSTNTKFCYYNNYSLSQPRYFCRTCRRYWTKGGTLRNVPVGGGCRKNKKLSVKKQLDPVPQNPSIPLNHHGDMSVTDLQLSILGNPRNDNGIMATSPAKYALSLLGNPRSEVGFYGTMKPFDGLCDMGHVGGQSDPNLLMGAQSFNYPFEFSLEEVNGAYGGSFSENGMSEKMGFGYRAGEGMNQVDIKSRVLNLYGGVFPKAEDSSSGVLALDWQEHGLFEPGRPTCGPSVSAYPLV</sequence>
<evidence type="ECO:0000256" key="4">
    <source>
        <dbReference type="ARBA" id="ARBA00023015"/>
    </source>
</evidence>
<dbReference type="HOGENOM" id="CLU_036438_2_2_1"/>
<evidence type="ECO:0000256" key="3">
    <source>
        <dbReference type="ARBA" id="ARBA00022833"/>
    </source>
</evidence>
<reference evidence="12" key="1">
    <citation type="journal article" date="2013" name="Science">
        <title>The Amborella genome and the evolution of flowering plants.</title>
        <authorList>
            <consortium name="Amborella Genome Project"/>
        </authorList>
    </citation>
    <scope>NUCLEOTIDE SEQUENCE [LARGE SCALE GENOMIC DNA]</scope>
</reference>
<dbReference type="GO" id="GO:0003677">
    <property type="term" value="F:DNA binding"/>
    <property type="evidence" value="ECO:0007669"/>
    <property type="project" value="UniProtKB-UniRule"/>
</dbReference>
<evidence type="ECO:0000313" key="12">
    <source>
        <dbReference type="Proteomes" id="UP000017836"/>
    </source>
</evidence>
<name>W1PG94_AMBTC</name>
<feature type="domain" description="Dof-type" evidence="10">
    <location>
        <begin position="21"/>
        <end position="75"/>
    </location>
</feature>
<keyword evidence="5 8" id="KW-0238">DNA-binding</keyword>
<gene>
    <name evidence="11" type="ORF">AMTR_s00058p00210070</name>
</gene>
<accession>W1PG94</accession>
<evidence type="ECO:0000256" key="1">
    <source>
        <dbReference type="ARBA" id="ARBA00022723"/>
    </source>
</evidence>
<dbReference type="PANTHER" id="PTHR31992">
    <property type="entry name" value="DOF ZINC FINGER PROTEIN DOF1.4-RELATED"/>
    <property type="match status" value="1"/>
</dbReference>
<comment type="subcellular location">
    <subcellularLocation>
        <location evidence="8 9">Nucleus</location>
    </subcellularLocation>
</comment>
<dbReference type="PROSITE" id="PS50884">
    <property type="entry name" value="ZF_DOF_2"/>
    <property type="match status" value="1"/>
</dbReference>
<dbReference type="Proteomes" id="UP000017836">
    <property type="component" value="Unassembled WGS sequence"/>
</dbReference>
<dbReference type="eggNOG" id="ENOG502QUGD">
    <property type="taxonomic scope" value="Eukaryota"/>
</dbReference>
<organism evidence="11 12">
    <name type="scientific">Amborella trichopoda</name>
    <dbReference type="NCBI Taxonomy" id="13333"/>
    <lineage>
        <taxon>Eukaryota</taxon>
        <taxon>Viridiplantae</taxon>
        <taxon>Streptophyta</taxon>
        <taxon>Embryophyta</taxon>
        <taxon>Tracheophyta</taxon>
        <taxon>Spermatophyta</taxon>
        <taxon>Magnoliopsida</taxon>
        <taxon>Amborellales</taxon>
        <taxon>Amborellaceae</taxon>
        <taxon>Amborella</taxon>
    </lineage>
</organism>
<proteinExistence type="predicted"/>